<accession>A0A9N9GII8</accession>
<evidence type="ECO:0000313" key="1">
    <source>
        <dbReference type="EMBL" id="CAG8604656.1"/>
    </source>
</evidence>
<dbReference type="Proteomes" id="UP000789706">
    <property type="component" value="Unassembled WGS sequence"/>
</dbReference>
<evidence type="ECO:0000313" key="2">
    <source>
        <dbReference type="Proteomes" id="UP000789706"/>
    </source>
</evidence>
<name>A0A9N9GII8_9GLOM</name>
<comment type="caution">
    <text evidence="1">The sequence shown here is derived from an EMBL/GenBank/DDBJ whole genome shotgun (WGS) entry which is preliminary data.</text>
</comment>
<gene>
    <name evidence="1" type="ORF">DEBURN_LOCUS9691</name>
</gene>
<dbReference type="AlphaFoldDB" id="A0A9N9GII8"/>
<keyword evidence="2" id="KW-1185">Reference proteome</keyword>
<dbReference type="EMBL" id="CAJVPK010002024">
    <property type="protein sequence ID" value="CAG8604656.1"/>
    <property type="molecule type" value="Genomic_DNA"/>
</dbReference>
<sequence length="63" mass="7221">MSYYYVSFAQLGIQIVTPSTALWESIGPEEVERLIDSNFTIFHKDEVLDSGKITNDFLLVYCL</sequence>
<reference evidence="1" key="1">
    <citation type="submission" date="2021-06" db="EMBL/GenBank/DDBJ databases">
        <authorList>
            <person name="Kallberg Y."/>
            <person name="Tangrot J."/>
            <person name="Rosling A."/>
        </authorList>
    </citation>
    <scope>NUCLEOTIDE SEQUENCE</scope>
    <source>
        <strain evidence="1">AZ414A</strain>
    </source>
</reference>
<organism evidence="1 2">
    <name type="scientific">Diversispora eburnea</name>
    <dbReference type="NCBI Taxonomy" id="1213867"/>
    <lineage>
        <taxon>Eukaryota</taxon>
        <taxon>Fungi</taxon>
        <taxon>Fungi incertae sedis</taxon>
        <taxon>Mucoromycota</taxon>
        <taxon>Glomeromycotina</taxon>
        <taxon>Glomeromycetes</taxon>
        <taxon>Diversisporales</taxon>
        <taxon>Diversisporaceae</taxon>
        <taxon>Diversispora</taxon>
    </lineage>
</organism>
<feature type="non-terminal residue" evidence="1">
    <location>
        <position position="63"/>
    </location>
</feature>
<protein>
    <submittedName>
        <fullName evidence="1">3708_t:CDS:1</fullName>
    </submittedName>
</protein>
<proteinExistence type="predicted"/>